<dbReference type="EMBL" id="BJOV01000005">
    <property type="protein sequence ID" value="GEE02258.1"/>
    <property type="molecule type" value="Genomic_DNA"/>
</dbReference>
<dbReference type="InterPro" id="IPR036388">
    <property type="entry name" value="WH-like_DNA-bd_sf"/>
</dbReference>
<proteinExistence type="predicted"/>
<name>A0A7I9VA50_9ACTN</name>
<dbReference type="Pfam" id="PF12728">
    <property type="entry name" value="HTH_17"/>
    <property type="match status" value="1"/>
</dbReference>
<feature type="domain" description="Helix-turn-helix" evidence="1">
    <location>
        <begin position="10"/>
        <end position="60"/>
    </location>
</feature>
<dbReference type="RefSeq" id="WP_228461474.1">
    <property type="nucleotide sequence ID" value="NZ_BJOV01000005.1"/>
</dbReference>
<evidence type="ECO:0000259" key="1">
    <source>
        <dbReference type="Pfam" id="PF12728"/>
    </source>
</evidence>
<sequence>MSTTTPKKFLLTTAELAESIGVAPKTVRNWRTQGLGPAFVRLSPNDVRYDPADVAEWIAAVKRSGSIKAAPLTTGGAA</sequence>
<comment type="caution">
    <text evidence="2">The sequence shown here is derived from an EMBL/GenBank/DDBJ whole genome shotgun (WGS) entry which is preliminary data.</text>
</comment>
<dbReference type="InterPro" id="IPR009061">
    <property type="entry name" value="DNA-bd_dom_put_sf"/>
</dbReference>
<gene>
    <name evidence="2" type="ORF">nbrc107696_27040</name>
</gene>
<dbReference type="InterPro" id="IPR041657">
    <property type="entry name" value="HTH_17"/>
</dbReference>
<protein>
    <recommendedName>
        <fullName evidence="1">Helix-turn-helix domain-containing protein</fullName>
    </recommendedName>
</protein>
<dbReference type="Proteomes" id="UP000444960">
    <property type="component" value="Unassembled WGS sequence"/>
</dbReference>
<dbReference type="AlphaFoldDB" id="A0A7I9VA50"/>
<reference evidence="3" key="1">
    <citation type="submission" date="2019-06" db="EMBL/GenBank/DDBJ databases">
        <title>Gordonia isolated from sludge of a wastewater treatment plant.</title>
        <authorList>
            <person name="Tamura T."/>
            <person name="Aoyama K."/>
            <person name="Kang Y."/>
            <person name="Saito S."/>
            <person name="Akiyama N."/>
            <person name="Yazawa K."/>
            <person name="Gonoi T."/>
            <person name="Mikami Y."/>
        </authorList>
    </citation>
    <scope>NUCLEOTIDE SEQUENCE [LARGE SCALE GENOMIC DNA]</scope>
    <source>
        <strain evidence="3">NBRC 107696</strain>
    </source>
</reference>
<organism evidence="2 3">
    <name type="scientific">Gordonia spumicola</name>
    <dbReference type="NCBI Taxonomy" id="589161"/>
    <lineage>
        <taxon>Bacteria</taxon>
        <taxon>Bacillati</taxon>
        <taxon>Actinomycetota</taxon>
        <taxon>Actinomycetes</taxon>
        <taxon>Mycobacteriales</taxon>
        <taxon>Gordoniaceae</taxon>
        <taxon>Gordonia</taxon>
    </lineage>
</organism>
<dbReference type="Gene3D" id="1.10.10.10">
    <property type="entry name" value="Winged helix-like DNA-binding domain superfamily/Winged helix DNA-binding domain"/>
    <property type="match status" value="1"/>
</dbReference>
<evidence type="ECO:0000313" key="3">
    <source>
        <dbReference type="Proteomes" id="UP000444960"/>
    </source>
</evidence>
<keyword evidence="3" id="KW-1185">Reference proteome</keyword>
<dbReference type="SUPFAM" id="SSF46955">
    <property type="entry name" value="Putative DNA-binding domain"/>
    <property type="match status" value="1"/>
</dbReference>
<evidence type="ECO:0000313" key="2">
    <source>
        <dbReference type="EMBL" id="GEE02258.1"/>
    </source>
</evidence>
<accession>A0A7I9VA50</accession>